<keyword evidence="2 3" id="KW-0732">Signal</keyword>
<dbReference type="Proteomes" id="UP000594435">
    <property type="component" value="Chromosome 1"/>
</dbReference>
<evidence type="ECO:0000313" key="5">
    <source>
        <dbReference type="Proteomes" id="UP000594435"/>
    </source>
</evidence>
<dbReference type="InterPro" id="IPR018635">
    <property type="entry name" value="UPF0319"/>
</dbReference>
<feature type="chain" id="PRO_5042608884" evidence="3">
    <location>
        <begin position="22"/>
        <end position="213"/>
    </location>
</feature>
<proteinExistence type="inferred from homology"/>
<dbReference type="PANTHER" id="PTHR38108">
    <property type="entry name" value="UPF0319 PROTEIN YCCT"/>
    <property type="match status" value="1"/>
</dbReference>
<name>A0AAJ4ICH5_9VIBR</name>
<reference evidence="4 5" key="1">
    <citation type="submission" date="2020-11" db="EMBL/GenBank/DDBJ databases">
        <title>Complete and Circularized Genome Assembly of a human isolate of Vibrio navarrensis biotype pommerensis with MiSeq and MinION Sequence Data.</title>
        <authorList>
            <person name="Schwartz K."/>
            <person name="Borowiak M."/>
            <person name="Deneke C."/>
            <person name="Balau V."/>
            <person name="Metelmann C."/>
            <person name="Strauch E."/>
        </authorList>
    </citation>
    <scope>NUCLEOTIDE SEQUENCE [LARGE SCALE GENOMIC DNA]</scope>
    <source>
        <strain evidence="4 5">20-VB00237</strain>
    </source>
</reference>
<dbReference type="PANTHER" id="PTHR38108:SF1">
    <property type="entry name" value="UPF0319 PROTEIN YCCT"/>
    <property type="match status" value="1"/>
</dbReference>
<gene>
    <name evidence="4" type="ORF">I3X05_04025</name>
</gene>
<dbReference type="EMBL" id="CP065217">
    <property type="protein sequence ID" value="QPL54315.1"/>
    <property type="molecule type" value="Genomic_DNA"/>
</dbReference>
<comment type="similarity">
    <text evidence="1">Belongs to the UPF0319 family.</text>
</comment>
<accession>A0AAJ4ICH5</accession>
<protein>
    <submittedName>
        <fullName evidence="4">DUF2057 domain-containing protein</fullName>
    </submittedName>
</protein>
<organism evidence="4 5">
    <name type="scientific">Vibrio navarrensis</name>
    <dbReference type="NCBI Taxonomy" id="29495"/>
    <lineage>
        <taxon>Bacteria</taxon>
        <taxon>Pseudomonadati</taxon>
        <taxon>Pseudomonadota</taxon>
        <taxon>Gammaproteobacteria</taxon>
        <taxon>Vibrionales</taxon>
        <taxon>Vibrionaceae</taxon>
        <taxon>Vibrio</taxon>
    </lineage>
</organism>
<evidence type="ECO:0000313" key="4">
    <source>
        <dbReference type="EMBL" id="QPL54315.1"/>
    </source>
</evidence>
<evidence type="ECO:0000256" key="1">
    <source>
        <dbReference type="ARBA" id="ARBA00008490"/>
    </source>
</evidence>
<sequence length="213" mass="23649">MNFRTSALLLVSTVCSGAALAGVQVNLSKDVELLAVNGEEIGLRLFSKSELQLEDGLNQIVVRASKLVHQANGEFEKFNSDPVIITFDGKDQKIQLSPQGNIATTTDADHFNQQPYFTLSSSSPDVQVEQELLPRGPGITRDYEKEIARFNAQRNIPIDKASMESQFSEKQKQATEEVMPANVKSNSLKMVKAQYLALTEEERKQFLSWAVAQ</sequence>
<evidence type="ECO:0000256" key="3">
    <source>
        <dbReference type="SAM" id="SignalP"/>
    </source>
</evidence>
<dbReference type="Pfam" id="PF09829">
    <property type="entry name" value="DUF2057"/>
    <property type="match status" value="1"/>
</dbReference>
<feature type="signal peptide" evidence="3">
    <location>
        <begin position="1"/>
        <end position="21"/>
    </location>
</feature>
<dbReference type="AlphaFoldDB" id="A0AAJ4ICH5"/>
<dbReference type="RefSeq" id="WP_052702564.1">
    <property type="nucleotide sequence ID" value="NZ_CP065217.1"/>
</dbReference>
<evidence type="ECO:0000256" key="2">
    <source>
        <dbReference type="ARBA" id="ARBA00022729"/>
    </source>
</evidence>